<dbReference type="PANTHER" id="PTHR24559">
    <property type="entry name" value="TRANSPOSON TY3-I GAG-POL POLYPROTEIN"/>
    <property type="match status" value="1"/>
</dbReference>
<reference evidence="2 3" key="1">
    <citation type="submission" date="2024-02" db="EMBL/GenBank/DDBJ databases">
        <title>High-quality chromosome-scale genome assembly of Pensacola bahiagrass (Paspalum notatum Flugge var. saurae).</title>
        <authorList>
            <person name="Vega J.M."/>
            <person name="Podio M."/>
            <person name="Orjuela J."/>
            <person name="Siena L.A."/>
            <person name="Pessino S.C."/>
            <person name="Combes M.C."/>
            <person name="Mariac C."/>
            <person name="Albertini E."/>
            <person name="Pupilli F."/>
            <person name="Ortiz J.P.A."/>
            <person name="Leblanc O."/>
        </authorList>
    </citation>
    <scope>NUCLEOTIDE SEQUENCE [LARGE SCALE GENOMIC DNA]</scope>
    <source>
        <strain evidence="2">R1</strain>
        <tissue evidence="2">Leaf</tissue>
    </source>
</reference>
<evidence type="ECO:0000313" key="2">
    <source>
        <dbReference type="EMBL" id="WVZ52450.1"/>
    </source>
</evidence>
<dbReference type="FunFam" id="3.30.70.270:FF:000020">
    <property type="entry name" value="Transposon Tf2-6 polyprotein-like Protein"/>
    <property type="match status" value="1"/>
</dbReference>
<dbReference type="Gene3D" id="3.30.70.270">
    <property type="match status" value="2"/>
</dbReference>
<keyword evidence="3" id="KW-1185">Reference proteome</keyword>
<gene>
    <name evidence="2" type="ORF">U9M48_003505</name>
</gene>
<feature type="domain" description="Reverse transcriptase" evidence="1">
    <location>
        <begin position="69"/>
        <end position="218"/>
    </location>
</feature>
<dbReference type="InterPro" id="IPR043128">
    <property type="entry name" value="Rev_trsase/Diguanyl_cyclase"/>
</dbReference>
<dbReference type="Pfam" id="PF00078">
    <property type="entry name" value="RVT_1"/>
    <property type="match status" value="1"/>
</dbReference>
<dbReference type="Proteomes" id="UP001341281">
    <property type="component" value="Chromosome 01"/>
</dbReference>
<accession>A0AAQ3PHR8</accession>
<protein>
    <recommendedName>
        <fullName evidence="1">Reverse transcriptase domain-containing protein</fullName>
    </recommendedName>
</protein>
<evidence type="ECO:0000259" key="1">
    <source>
        <dbReference type="Pfam" id="PF00078"/>
    </source>
</evidence>
<proteinExistence type="predicted"/>
<evidence type="ECO:0000313" key="3">
    <source>
        <dbReference type="Proteomes" id="UP001341281"/>
    </source>
</evidence>
<dbReference type="EMBL" id="CP144745">
    <property type="protein sequence ID" value="WVZ52450.1"/>
    <property type="molecule type" value="Genomic_DNA"/>
</dbReference>
<dbReference type="AlphaFoldDB" id="A0AAQ3PHR8"/>
<dbReference type="InterPro" id="IPR043502">
    <property type="entry name" value="DNA/RNA_pol_sf"/>
</dbReference>
<name>A0AAQ3PHR8_PASNO</name>
<dbReference type="PANTHER" id="PTHR24559:SF444">
    <property type="entry name" value="REVERSE TRANSCRIPTASE DOMAIN-CONTAINING PROTEIN"/>
    <property type="match status" value="1"/>
</dbReference>
<dbReference type="SUPFAM" id="SSF56672">
    <property type="entry name" value="DNA/RNA polymerases"/>
    <property type="match status" value="1"/>
</dbReference>
<dbReference type="Gene3D" id="3.10.10.10">
    <property type="entry name" value="HIV Type 1 Reverse Transcriptase, subunit A, domain 1"/>
    <property type="match status" value="1"/>
</dbReference>
<dbReference type="InterPro" id="IPR053134">
    <property type="entry name" value="RNA-dir_DNA_polymerase"/>
</dbReference>
<sequence length="313" mass="36369">MEVDHKPTREPQLRLNNAMREVVKKEVLKLLHAGIIYPMSDSEWVTPVQVVPKKGGMTVVKNQNNQLIPQRTVTGWRMCIDYRKLNAATRKDHFPLPFIDELLERLAKHSFCYLDGYSGYHQILIHPEDQSKTTFVCPYGTFVYKRMSFGLCNAPASFQRCMMAIFSDVIEDIMEVFMDDFSVYGKSFDGCLENLEKVLKRCQEVDLVLNWKKCHFMRRNRTGTQNLRKRHRGRSCKEVIEQLPPPTNIKTIRSFLGHAGFYRRFIKNFSHIARPLTNLLAKDVPFVFDEECLEAFHTLKIALVSAPIIQPPD</sequence>
<dbReference type="CDD" id="cd01647">
    <property type="entry name" value="RT_LTR"/>
    <property type="match status" value="1"/>
</dbReference>
<dbReference type="InterPro" id="IPR000477">
    <property type="entry name" value="RT_dom"/>
</dbReference>
<organism evidence="2 3">
    <name type="scientific">Paspalum notatum var. saurae</name>
    <dbReference type="NCBI Taxonomy" id="547442"/>
    <lineage>
        <taxon>Eukaryota</taxon>
        <taxon>Viridiplantae</taxon>
        <taxon>Streptophyta</taxon>
        <taxon>Embryophyta</taxon>
        <taxon>Tracheophyta</taxon>
        <taxon>Spermatophyta</taxon>
        <taxon>Magnoliopsida</taxon>
        <taxon>Liliopsida</taxon>
        <taxon>Poales</taxon>
        <taxon>Poaceae</taxon>
        <taxon>PACMAD clade</taxon>
        <taxon>Panicoideae</taxon>
        <taxon>Andropogonodae</taxon>
        <taxon>Paspaleae</taxon>
        <taxon>Paspalinae</taxon>
        <taxon>Paspalum</taxon>
    </lineage>
</organism>